<sequence>MPLDLLLTENATQVLDLAKEEAAAHRHGQVSSEHLLLALTRFDAGIASDVLIELGINPQDVRTRVEQRIGQGAHEPTGEVSFTRQGERILELSRHEAAQLGNVHIGTEHLLLGLIREGQGNAVSVLARLGADLPETRRGVIRVLIRDTEAQQT</sequence>
<evidence type="ECO:0000256" key="1">
    <source>
        <dbReference type="PROSITE-ProRule" id="PRU01251"/>
    </source>
</evidence>
<keyword evidence="3" id="KW-0378">Hydrolase</keyword>
<dbReference type="SUPFAM" id="SSF81923">
    <property type="entry name" value="Double Clp-N motif"/>
    <property type="match status" value="1"/>
</dbReference>
<dbReference type="PROSITE" id="PS51903">
    <property type="entry name" value="CLP_R"/>
    <property type="match status" value="1"/>
</dbReference>
<dbReference type="InterPro" id="IPR004176">
    <property type="entry name" value="Clp_R_N"/>
</dbReference>
<dbReference type="PANTHER" id="PTHR47016">
    <property type="entry name" value="ATP-DEPENDENT CLP PROTEASE ATP-BINDING SUBUNIT CLPT1, CHLOROPLASTIC"/>
    <property type="match status" value="1"/>
</dbReference>
<name>A0ABT9R9V7_9ACTN</name>
<reference evidence="3 4" key="1">
    <citation type="submission" date="2023-07" db="EMBL/GenBank/DDBJ databases">
        <title>Sequencing the genomes of 1000 actinobacteria strains.</title>
        <authorList>
            <person name="Klenk H.-P."/>
        </authorList>
    </citation>
    <scope>NUCLEOTIDE SEQUENCE [LARGE SCALE GENOMIC DNA]</scope>
    <source>
        <strain evidence="3 4">DSM 44109</strain>
    </source>
</reference>
<dbReference type="Pfam" id="PF02861">
    <property type="entry name" value="Clp_N"/>
    <property type="match status" value="1"/>
</dbReference>
<dbReference type="InterPro" id="IPR036628">
    <property type="entry name" value="Clp_N_dom_sf"/>
</dbReference>
<dbReference type="RefSeq" id="WP_306866076.1">
    <property type="nucleotide sequence ID" value="NZ_JAUSRB010000002.1"/>
</dbReference>
<evidence type="ECO:0000313" key="3">
    <source>
        <dbReference type="EMBL" id="MDP9866027.1"/>
    </source>
</evidence>
<keyword evidence="1" id="KW-0677">Repeat</keyword>
<dbReference type="EMBL" id="JAUSRB010000002">
    <property type="protein sequence ID" value="MDP9866027.1"/>
    <property type="molecule type" value="Genomic_DNA"/>
</dbReference>
<dbReference type="GO" id="GO:0008233">
    <property type="term" value="F:peptidase activity"/>
    <property type="evidence" value="ECO:0007669"/>
    <property type="project" value="UniProtKB-KW"/>
</dbReference>
<keyword evidence="3" id="KW-0645">Protease</keyword>
<comment type="caution">
    <text evidence="3">The sequence shown here is derived from an EMBL/GenBank/DDBJ whole genome shotgun (WGS) entry which is preliminary data.</text>
</comment>
<dbReference type="Gene3D" id="1.10.1780.10">
    <property type="entry name" value="Clp, N-terminal domain"/>
    <property type="match status" value="1"/>
</dbReference>
<feature type="domain" description="Clp R" evidence="2">
    <location>
        <begin position="3"/>
        <end position="147"/>
    </location>
</feature>
<organism evidence="3 4">
    <name type="scientific">Streptosporangium brasiliense</name>
    <dbReference type="NCBI Taxonomy" id="47480"/>
    <lineage>
        <taxon>Bacteria</taxon>
        <taxon>Bacillati</taxon>
        <taxon>Actinomycetota</taxon>
        <taxon>Actinomycetes</taxon>
        <taxon>Streptosporangiales</taxon>
        <taxon>Streptosporangiaceae</taxon>
        <taxon>Streptosporangium</taxon>
    </lineage>
</organism>
<keyword evidence="3" id="KW-0547">Nucleotide-binding</keyword>
<dbReference type="PANTHER" id="PTHR47016:SF5">
    <property type="entry name" value="CLP DOMAIN SUPERFAMILY PROTEIN"/>
    <property type="match status" value="1"/>
</dbReference>
<accession>A0ABT9R9V7</accession>
<dbReference type="InterPro" id="IPR044217">
    <property type="entry name" value="CLPT1/2"/>
</dbReference>
<keyword evidence="3" id="KW-0067">ATP-binding</keyword>
<dbReference type="Proteomes" id="UP001230426">
    <property type="component" value="Unassembled WGS sequence"/>
</dbReference>
<dbReference type="GO" id="GO:0005524">
    <property type="term" value="F:ATP binding"/>
    <property type="evidence" value="ECO:0007669"/>
    <property type="project" value="UniProtKB-KW"/>
</dbReference>
<gene>
    <name evidence="3" type="ORF">J2S55_005293</name>
</gene>
<keyword evidence="4" id="KW-1185">Reference proteome</keyword>
<dbReference type="GO" id="GO:0006508">
    <property type="term" value="P:proteolysis"/>
    <property type="evidence" value="ECO:0007669"/>
    <property type="project" value="UniProtKB-KW"/>
</dbReference>
<evidence type="ECO:0000313" key="4">
    <source>
        <dbReference type="Proteomes" id="UP001230426"/>
    </source>
</evidence>
<protein>
    <submittedName>
        <fullName evidence="3">ATP-dependent Clp protease ATP-binding subunit ClpA</fullName>
    </submittedName>
</protein>
<evidence type="ECO:0000259" key="2">
    <source>
        <dbReference type="PROSITE" id="PS51903"/>
    </source>
</evidence>
<proteinExistence type="predicted"/>